<dbReference type="Pfam" id="PF11964">
    <property type="entry name" value="SpoIIAA-like"/>
    <property type="match status" value="1"/>
</dbReference>
<dbReference type="AlphaFoldDB" id="A0A0Q9ZEH7"/>
<name>A0A0Q9ZEH7_9FLAO</name>
<evidence type="ECO:0000313" key="1">
    <source>
        <dbReference type="EMBL" id="KRG27646.1"/>
    </source>
</evidence>
<sequence>MLQIIEISGDNIIATRASGDLSEMDIEKVHPIIHAILDKGLNVRWYFEMENFTGWDFPGLWEDLKMDTAHAKDYEKIAMVGDKKWQDWITKFMKPFTNAEVKYFDLEEKEIAKKWIKQ</sequence>
<evidence type="ECO:0000313" key="2">
    <source>
        <dbReference type="Proteomes" id="UP000051643"/>
    </source>
</evidence>
<comment type="caution">
    <text evidence="1">The sequence shown here is derived from an EMBL/GenBank/DDBJ whole genome shotgun (WGS) entry which is preliminary data.</text>
</comment>
<organism evidence="1 2">
    <name type="scientific">Salegentibacter mishustinae</name>
    <dbReference type="NCBI Taxonomy" id="270918"/>
    <lineage>
        <taxon>Bacteria</taxon>
        <taxon>Pseudomonadati</taxon>
        <taxon>Bacteroidota</taxon>
        <taxon>Flavobacteriia</taxon>
        <taxon>Flavobacteriales</taxon>
        <taxon>Flavobacteriaceae</taxon>
        <taxon>Salegentibacter</taxon>
    </lineage>
</organism>
<dbReference type="OrthoDB" id="9811577at2"/>
<gene>
    <name evidence="1" type="ORF">APR42_11300</name>
</gene>
<dbReference type="InterPro" id="IPR038396">
    <property type="entry name" value="SpoIIAA-like_sf"/>
</dbReference>
<dbReference type="RefSeq" id="WP_008615606.1">
    <property type="nucleotide sequence ID" value="NZ_BMWR01000005.1"/>
</dbReference>
<dbReference type="STRING" id="270918.APR42_11300"/>
<dbReference type="Gene3D" id="3.40.50.10600">
    <property type="entry name" value="SpoIIaa-like domains"/>
    <property type="match status" value="1"/>
</dbReference>
<protein>
    <recommendedName>
        <fullName evidence="3">STAS/SEC14 domain-containing protein</fullName>
    </recommendedName>
</protein>
<keyword evidence="2" id="KW-1185">Reference proteome</keyword>
<dbReference type="InterPro" id="IPR021866">
    <property type="entry name" value="SpoIIAA-like"/>
</dbReference>
<dbReference type="InterPro" id="IPR036513">
    <property type="entry name" value="STAS_dom_sf"/>
</dbReference>
<dbReference type="SUPFAM" id="SSF52091">
    <property type="entry name" value="SpoIIaa-like"/>
    <property type="match status" value="1"/>
</dbReference>
<reference evidence="1" key="1">
    <citation type="submission" date="2015-10" db="EMBL/GenBank/DDBJ databases">
        <title>Draft genome sequence of Salegentibacter mishustinae KCTC 12263.</title>
        <authorList>
            <person name="Lin W."/>
            <person name="Zheng Q."/>
        </authorList>
    </citation>
    <scope>NUCLEOTIDE SEQUENCE [LARGE SCALE GENOMIC DNA]</scope>
    <source>
        <strain evidence="1">KCTC 12263</strain>
    </source>
</reference>
<dbReference type="EMBL" id="LKTP01000035">
    <property type="protein sequence ID" value="KRG27646.1"/>
    <property type="molecule type" value="Genomic_DNA"/>
</dbReference>
<evidence type="ECO:0008006" key="3">
    <source>
        <dbReference type="Google" id="ProtNLM"/>
    </source>
</evidence>
<dbReference type="Proteomes" id="UP000051643">
    <property type="component" value="Unassembled WGS sequence"/>
</dbReference>
<proteinExistence type="predicted"/>
<accession>A0A0Q9ZEH7</accession>